<dbReference type="Proteomes" id="UP001303473">
    <property type="component" value="Unassembled WGS sequence"/>
</dbReference>
<comment type="caution">
    <text evidence="2">The sequence shown here is derived from an EMBL/GenBank/DDBJ whole genome shotgun (WGS) entry which is preliminary data.</text>
</comment>
<dbReference type="AlphaFoldDB" id="A0AAN6S2T1"/>
<dbReference type="Pfam" id="PF23549">
    <property type="entry name" value="Zn_ribbon_GRF_2"/>
    <property type="match status" value="1"/>
</dbReference>
<protein>
    <recommendedName>
        <fullName evidence="1">GRF-like zinc ribbon domain-containing protein</fullName>
    </recommendedName>
</protein>
<keyword evidence="3" id="KW-1185">Reference proteome</keyword>
<proteinExistence type="predicted"/>
<accession>A0AAN6S2T1</accession>
<evidence type="ECO:0000259" key="1">
    <source>
        <dbReference type="Pfam" id="PF23549"/>
    </source>
</evidence>
<dbReference type="EMBL" id="MU853818">
    <property type="protein sequence ID" value="KAK3939017.1"/>
    <property type="molecule type" value="Genomic_DNA"/>
</dbReference>
<evidence type="ECO:0000313" key="3">
    <source>
        <dbReference type="Proteomes" id="UP001303473"/>
    </source>
</evidence>
<name>A0AAN6S2T1_9PEZI</name>
<gene>
    <name evidence="2" type="ORF">QBC46DRAFT_217185</name>
</gene>
<evidence type="ECO:0000313" key="2">
    <source>
        <dbReference type="EMBL" id="KAK3939017.1"/>
    </source>
</evidence>
<feature type="non-terminal residue" evidence="2">
    <location>
        <position position="93"/>
    </location>
</feature>
<reference evidence="3" key="1">
    <citation type="journal article" date="2023" name="Mol. Phylogenet. Evol.">
        <title>Genome-scale phylogeny and comparative genomics of the fungal order Sordariales.</title>
        <authorList>
            <person name="Hensen N."/>
            <person name="Bonometti L."/>
            <person name="Westerberg I."/>
            <person name="Brannstrom I.O."/>
            <person name="Guillou S."/>
            <person name="Cros-Aarteil S."/>
            <person name="Calhoun S."/>
            <person name="Haridas S."/>
            <person name="Kuo A."/>
            <person name="Mondo S."/>
            <person name="Pangilinan J."/>
            <person name="Riley R."/>
            <person name="LaButti K."/>
            <person name="Andreopoulos B."/>
            <person name="Lipzen A."/>
            <person name="Chen C."/>
            <person name="Yan M."/>
            <person name="Daum C."/>
            <person name="Ng V."/>
            <person name="Clum A."/>
            <person name="Steindorff A."/>
            <person name="Ohm R.A."/>
            <person name="Martin F."/>
            <person name="Silar P."/>
            <person name="Natvig D.O."/>
            <person name="Lalanne C."/>
            <person name="Gautier V."/>
            <person name="Ament-Velasquez S.L."/>
            <person name="Kruys A."/>
            <person name="Hutchinson M.I."/>
            <person name="Powell A.J."/>
            <person name="Barry K."/>
            <person name="Miller A.N."/>
            <person name="Grigoriev I.V."/>
            <person name="Debuchy R."/>
            <person name="Gladieux P."/>
            <person name="Hiltunen Thoren M."/>
            <person name="Johannesson H."/>
        </authorList>
    </citation>
    <scope>NUCLEOTIDE SEQUENCE [LARGE SCALE GENOMIC DNA]</scope>
    <source>
        <strain evidence="3">CBS 340.73</strain>
    </source>
</reference>
<organism evidence="2 3">
    <name type="scientific">Diplogelasinospora grovesii</name>
    <dbReference type="NCBI Taxonomy" id="303347"/>
    <lineage>
        <taxon>Eukaryota</taxon>
        <taxon>Fungi</taxon>
        <taxon>Dikarya</taxon>
        <taxon>Ascomycota</taxon>
        <taxon>Pezizomycotina</taxon>
        <taxon>Sordariomycetes</taxon>
        <taxon>Sordariomycetidae</taxon>
        <taxon>Sordariales</taxon>
        <taxon>Diplogelasinosporaceae</taxon>
        <taxon>Diplogelasinospora</taxon>
    </lineage>
</organism>
<feature type="non-terminal residue" evidence="2">
    <location>
        <position position="1"/>
    </location>
</feature>
<sequence length="93" mass="10400">PPCLICGTPSSFREVLPYNTNGNALRPYYRCEPCDKFVTFADLIGCHPDNPPCNCEPRMASREVVTGSNAQCGAGRKVWRCAEGRCRYWKLSP</sequence>
<feature type="domain" description="GRF-like zinc ribbon" evidence="1">
    <location>
        <begin position="1"/>
        <end position="42"/>
    </location>
</feature>
<dbReference type="InterPro" id="IPR056444">
    <property type="entry name" value="Zn_ribbon_GRF_2"/>
</dbReference>